<evidence type="ECO:0000313" key="3">
    <source>
        <dbReference type="Proteomes" id="UP000276588"/>
    </source>
</evidence>
<dbReference type="EMBL" id="QKNY01000003">
    <property type="protein sequence ID" value="RJX44801.1"/>
    <property type="molecule type" value="Genomic_DNA"/>
</dbReference>
<gene>
    <name evidence="2" type="ORF">DM826_01440</name>
</gene>
<reference evidence="2 3" key="1">
    <citation type="submission" date="2018-06" db="EMBL/GenBank/DDBJ databases">
        <title>Halonotius sp. F13-13 a new haloarchaeeon isolated from a solar saltern from Isla Cristina, Huelva, Spain.</title>
        <authorList>
            <person name="Duran-Viseras A."/>
            <person name="Sanchez-Porro C."/>
            <person name="Ventosa A."/>
        </authorList>
    </citation>
    <scope>NUCLEOTIDE SEQUENCE [LARGE SCALE GENOMIC DNA]</scope>
    <source>
        <strain evidence="2 3">F13-13</strain>
    </source>
</reference>
<feature type="region of interest" description="Disordered" evidence="1">
    <location>
        <begin position="1"/>
        <end position="26"/>
    </location>
</feature>
<organism evidence="2 3">
    <name type="scientific">Halonotius aquaticus</name>
    <dbReference type="NCBI Taxonomy" id="2216978"/>
    <lineage>
        <taxon>Archaea</taxon>
        <taxon>Methanobacteriati</taxon>
        <taxon>Methanobacteriota</taxon>
        <taxon>Stenosarchaea group</taxon>
        <taxon>Halobacteria</taxon>
        <taxon>Halobacteriales</taxon>
        <taxon>Haloferacaceae</taxon>
        <taxon>Halonotius</taxon>
    </lineage>
</organism>
<comment type="caution">
    <text evidence="2">The sequence shown here is derived from an EMBL/GenBank/DDBJ whole genome shotgun (WGS) entry which is preliminary data.</text>
</comment>
<evidence type="ECO:0000313" key="2">
    <source>
        <dbReference type="EMBL" id="RJX44801.1"/>
    </source>
</evidence>
<dbReference type="AlphaFoldDB" id="A0A3A6QDD2"/>
<keyword evidence="3" id="KW-1185">Reference proteome</keyword>
<protein>
    <submittedName>
        <fullName evidence="2">Uncharacterized protein</fullName>
    </submittedName>
</protein>
<accession>A0A3A6QDD2</accession>
<proteinExistence type="predicted"/>
<name>A0A3A6QDD2_9EURY</name>
<feature type="compositionally biased region" description="Basic and acidic residues" evidence="1">
    <location>
        <begin position="11"/>
        <end position="22"/>
    </location>
</feature>
<evidence type="ECO:0000256" key="1">
    <source>
        <dbReference type="SAM" id="MobiDB-lite"/>
    </source>
</evidence>
<dbReference type="Proteomes" id="UP000276588">
    <property type="component" value="Unassembled WGS sequence"/>
</dbReference>
<sequence length="73" mass="7600">MSGCGTGFSRQRADSGVGRRPELSCSPPQRWFMAAPLLYDVGFIATAGAQLSVTVVATFGLYTGIAGRTESAV</sequence>